<keyword evidence="3 5" id="KW-1133">Transmembrane helix</keyword>
<dbReference type="InterPro" id="IPR012919">
    <property type="entry name" value="SUN_dom"/>
</dbReference>
<dbReference type="PANTHER" id="PTHR12911">
    <property type="entry name" value="SAD1/UNC-84-LIKE PROTEIN-RELATED"/>
    <property type="match status" value="1"/>
</dbReference>
<evidence type="ECO:0000256" key="4">
    <source>
        <dbReference type="ARBA" id="ARBA00023136"/>
    </source>
</evidence>
<keyword evidence="8" id="KW-1185">Reference proteome</keyword>
<evidence type="ECO:0000256" key="2">
    <source>
        <dbReference type="ARBA" id="ARBA00022692"/>
    </source>
</evidence>
<dbReference type="Pfam" id="PF07738">
    <property type="entry name" value="Sad1_UNC"/>
    <property type="match status" value="1"/>
</dbReference>
<protein>
    <recommendedName>
        <fullName evidence="6">SUN domain-containing protein</fullName>
    </recommendedName>
</protein>
<reference evidence="7 8" key="1">
    <citation type="submission" date="2019-01" db="EMBL/GenBank/DDBJ databases">
        <authorList>
            <person name="Sayadi A."/>
        </authorList>
    </citation>
    <scope>NUCLEOTIDE SEQUENCE [LARGE SCALE GENOMIC DNA]</scope>
</reference>
<name>A0A653CIR5_CALMS</name>
<comment type="subcellular location">
    <subcellularLocation>
        <location evidence="1">Membrane</location>
    </subcellularLocation>
</comment>
<evidence type="ECO:0000256" key="1">
    <source>
        <dbReference type="ARBA" id="ARBA00004370"/>
    </source>
</evidence>
<dbReference type="InterPro" id="IPR045119">
    <property type="entry name" value="SUN1-5"/>
</dbReference>
<sequence>MNVEPMDFFPGYNPYHTCQREQQSVCTRILTHLLAMVLAIGLCGALYFYLEEHRDLFQETNTTPILDPSRLELLLEELQAIKDSLAKTDMWRMHLDELFTKIFLQQETMIEEVVTKAIDNYDADKIGLYDYAAEYACGSVISTPETYPYPANKTISFFRLVTVDVMSNPEALIQVDNVPGNCFAFHGSSGRIRIKLGRKIRISSVTLDHNKLAPDQSSAPRVFAVYGLKHPEDEPGTLLGQFTYNITGRASQTFPLPKCSGGLCKVEQFEYVELNVMDNYGKTEFTCVYRFRVHNTYFNVTKPIV</sequence>
<organism evidence="7 8">
    <name type="scientific">Callosobruchus maculatus</name>
    <name type="common">Southern cowpea weevil</name>
    <name type="synonym">Pulse bruchid</name>
    <dbReference type="NCBI Taxonomy" id="64391"/>
    <lineage>
        <taxon>Eukaryota</taxon>
        <taxon>Metazoa</taxon>
        <taxon>Ecdysozoa</taxon>
        <taxon>Arthropoda</taxon>
        <taxon>Hexapoda</taxon>
        <taxon>Insecta</taxon>
        <taxon>Pterygota</taxon>
        <taxon>Neoptera</taxon>
        <taxon>Endopterygota</taxon>
        <taxon>Coleoptera</taxon>
        <taxon>Polyphaga</taxon>
        <taxon>Cucujiformia</taxon>
        <taxon>Chrysomeloidea</taxon>
        <taxon>Chrysomelidae</taxon>
        <taxon>Bruchinae</taxon>
        <taxon>Bruchini</taxon>
        <taxon>Callosobruchus</taxon>
    </lineage>
</organism>
<keyword evidence="4 5" id="KW-0472">Membrane</keyword>
<dbReference type="OrthoDB" id="342281at2759"/>
<feature type="domain" description="SUN" evidence="6">
    <location>
        <begin position="138"/>
        <end position="298"/>
    </location>
</feature>
<evidence type="ECO:0000256" key="5">
    <source>
        <dbReference type="SAM" id="Phobius"/>
    </source>
</evidence>
<evidence type="ECO:0000259" key="6">
    <source>
        <dbReference type="PROSITE" id="PS51469"/>
    </source>
</evidence>
<accession>A0A653CIR5</accession>
<proteinExistence type="predicted"/>
<dbReference type="Proteomes" id="UP000410492">
    <property type="component" value="Unassembled WGS sequence"/>
</dbReference>
<dbReference type="GO" id="GO:0043495">
    <property type="term" value="F:protein-membrane adaptor activity"/>
    <property type="evidence" value="ECO:0007669"/>
    <property type="project" value="TreeGrafter"/>
</dbReference>
<evidence type="ECO:0000256" key="3">
    <source>
        <dbReference type="ARBA" id="ARBA00022989"/>
    </source>
</evidence>
<dbReference type="PROSITE" id="PS51469">
    <property type="entry name" value="SUN"/>
    <property type="match status" value="1"/>
</dbReference>
<gene>
    <name evidence="7" type="ORF">CALMAC_LOCUS9309</name>
</gene>
<dbReference type="Gene3D" id="2.60.120.260">
    <property type="entry name" value="Galactose-binding domain-like"/>
    <property type="match status" value="1"/>
</dbReference>
<dbReference type="EMBL" id="CAACVG010007906">
    <property type="protein sequence ID" value="VEN47586.1"/>
    <property type="molecule type" value="Genomic_DNA"/>
</dbReference>
<feature type="transmembrane region" description="Helical" evidence="5">
    <location>
        <begin position="29"/>
        <end position="50"/>
    </location>
</feature>
<dbReference type="AlphaFoldDB" id="A0A653CIR5"/>
<keyword evidence="2 5" id="KW-0812">Transmembrane</keyword>
<dbReference type="GO" id="GO:0034993">
    <property type="term" value="C:meiotic nuclear membrane microtubule tethering complex"/>
    <property type="evidence" value="ECO:0007669"/>
    <property type="project" value="TreeGrafter"/>
</dbReference>
<evidence type="ECO:0000313" key="8">
    <source>
        <dbReference type="Proteomes" id="UP000410492"/>
    </source>
</evidence>
<dbReference type="PANTHER" id="PTHR12911:SF8">
    <property type="entry name" value="KLAROID PROTEIN-RELATED"/>
    <property type="match status" value="1"/>
</dbReference>
<evidence type="ECO:0000313" key="7">
    <source>
        <dbReference type="EMBL" id="VEN47586.1"/>
    </source>
</evidence>